<comment type="caution">
    <text evidence="2">The sequence shown here is derived from an EMBL/GenBank/DDBJ whole genome shotgun (WGS) entry which is preliminary data.</text>
</comment>
<gene>
    <name evidence="2" type="ORF">HICCMSTLAB_LOCUS5950</name>
</gene>
<feature type="region of interest" description="Disordered" evidence="1">
    <location>
        <begin position="97"/>
        <end position="144"/>
    </location>
</feature>
<accession>A0A8J2HAS4</accession>
<proteinExistence type="predicted"/>
<sequence>MNKIVPLRKNQENQLTNCKTKGRKGKEGVVPCEKARQSSSCWGPSHLGLIMPGHPTPRSRSRELRLILDDGNGHLQRQGDREPSQARDSFQVLSSVHYPPTHTHTSPEKLQHHNNRIYNASPGGNLHPGDKGDRRRPPGASLKDPRLGLADLLYSRVMRIDGKQLILKEEERTKKWELVEFGRGKDSDYGVSNNHTDCTFWRSNQLFYASLHHKNDARALDQEAIESSGMSNTNTLGSSKLSTHSVDLLENGSGYGWVHLLPTSNWQLCYHLQDQLQDEQKCTRTRNAYARTDPIYPTRDRNLSHVPDSFKEECCMMYLQNEAREDLAN</sequence>
<name>A0A8J2HAS4_COTCN</name>
<dbReference type="AlphaFoldDB" id="A0A8J2HAS4"/>
<organism evidence="2 3">
    <name type="scientific">Cotesia congregata</name>
    <name type="common">Parasitoid wasp</name>
    <name type="synonym">Apanteles congregatus</name>
    <dbReference type="NCBI Taxonomy" id="51543"/>
    <lineage>
        <taxon>Eukaryota</taxon>
        <taxon>Metazoa</taxon>
        <taxon>Ecdysozoa</taxon>
        <taxon>Arthropoda</taxon>
        <taxon>Hexapoda</taxon>
        <taxon>Insecta</taxon>
        <taxon>Pterygota</taxon>
        <taxon>Neoptera</taxon>
        <taxon>Endopterygota</taxon>
        <taxon>Hymenoptera</taxon>
        <taxon>Apocrita</taxon>
        <taxon>Ichneumonoidea</taxon>
        <taxon>Braconidae</taxon>
        <taxon>Microgastrinae</taxon>
        <taxon>Cotesia</taxon>
    </lineage>
</organism>
<reference evidence="2" key="1">
    <citation type="submission" date="2021-04" db="EMBL/GenBank/DDBJ databases">
        <authorList>
            <person name="Chebbi M.A.C M."/>
        </authorList>
    </citation>
    <scope>NUCLEOTIDE SEQUENCE</scope>
</reference>
<evidence type="ECO:0000313" key="2">
    <source>
        <dbReference type="EMBL" id="CAG5092152.1"/>
    </source>
</evidence>
<dbReference type="EMBL" id="CAJNRD030001120">
    <property type="protein sequence ID" value="CAG5092152.1"/>
    <property type="molecule type" value="Genomic_DNA"/>
</dbReference>
<keyword evidence="3" id="KW-1185">Reference proteome</keyword>
<evidence type="ECO:0000256" key="1">
    <source>
        <dbReference type="SAM" id="MobiDB-lite"/>
    </source>
</evidence>
<dbReference type="Proteomes" id="UP000786811">
    <property type="component" value="Unassembled WGS sequence"/>
</dbReference>
<protein>
    <submittedName>
        <fullName evidence="2">Uncharacterized protein</fullName>
    </submittedName>
</protein>
<evidence type="ECO:0000313" key="3">
    <source>
        <dbReference type="Proteomes" id="UP000786811"/>
    </source>
</evidence>